<dbReference type="EMBL" id="AP019860">
    <property type="protein sequence ID" value="BBM87756.1"/>
    <property type="molecule type" value="Genomic_DNA"/>
</dbReference>
<dbReference type="SUPFAM" id="SSF49464">
    <property type="entry name" value="Carboxypeptidase regulatory domain-like"/>
    <property type="match status" value="1"/>
</dbReference>
<keyword evidence="4" id="KW-0378">Hydrolase</keyword>
<keyword evidence="3" id="KW-0479">Metal-binding</keyword>
<accession>A0A5S9F6C8</accession>
<dbReference type="InterPro" id="IPR057246">
    <property type="entry name" value="CARBOXYPEPT_ZN_1"/>
</dbReference>
<evidence type="ECO:0000313" key="10">
    <source>
        <dbReference type="EMBL" id="BBM87756.1"/>
    </source>
</evidence>
<gene>
    <name evidence="10" type="ORF">UABAM_06171</name>
</gene>
<dbReference type="RefSeq" id="WP_151971758.1">
    <property type="nucleotide sequence ID" value="NZ_AP019860.1"/>
</dbReference>
<dbReference type="GO" id="GO:0006518">
    <property type="term" value="P:peptide metabolic process"/>
    <property type="evidence" value="ECO:0007669"/>
    <property type="project" value="TreeGrafter"/>
</dbReference>
<evidence type="ECO:0000256" key="7">
    <source>
        <dbReference type="PROSITE-ProRule" id="PRU01379"/>
    </source>
</evidence>
<keyword evidence="6" id="KW-0325">Glycoprotein</keyword>
<dbReference type="Pfam" id="PF00246">
    <property type="entry name" value="Peptidase_M14"/>
    <property type="match status" value="1"/>
</dbReference>
<evidence type="ECO:0000256" key="4">
    <source>
        <dbReference type="ARBA" id="ARBA00022801"/>
    </source>
</evidence>
<evidence type="ECO:0000313" key="11">
    <source>
        <dbReference type="Proteomes" id="UP000326354"/>
    </source>
</evidence>
<dbReference type="CDD" id="cd18173">
    <property type="entry name" value="M14_CP_bacteria"/>
    <property type="match status" value="1"/>
</dbReference>
<evidence type="ECO:0000256" key="1">
    <source>
        <dbReference type="ARBA" id="ARBA00001947"/>
    </source>
</evidence>
<dbReference type="PRINTS" id="PR00765">
    <property type="entry name" value="CRBOXYPTASEA"/>
</dbReference>
<comment type="cofactor">
    <cofactor evidence="1">
        <name>Zn(2+)</name>
        <dbReference type="ChEBI" id="CHEBI:29105"/>
    </cofactor>
</comment>
<dbReference type="GO" id="GO:0004181">
    <property type="term" value="F:metallocarboxypeptidase activity"/>
    <property type="evidence" value="ECO:0007669"/>
    <property type="project" value="InterPro"/>
</dbReference>
<keyword evidence="10" id="KW-0645">Protease</keyword>
<proteinExistence type="inferred from homology"/>
<feature type="chain" id="PRO_5024845163" evidence="8">
    <location>
        <begin position="18"/>
        <end position="448"/>
    </location>
</feature>
<dbReference type="Pfam" id="PF13620">
    <property type="entry name" value="CarboxypepD_reg"/>
    <property type="match status" value="1"/>
</dbReference>
<comment type="similarity">
    <text evidence="2 7">Belongs to the peptidase M14 family.</text>
</comment>
<organism evidence="10 11">
    <name type="scientific">Uabimicrobium amorphum</name>
    <dbReference type="NCBI Taxonomy" id="2596890"/>
    <lineage>
        <taxon>Bacteria</taxon>
        <taxon>Pseudomonadati</taxon>
        <taxon>Planctomycetota</taxon>
        <taxon>Candidatus Uabimicrobiia</taxon>
        <taxon>Candidatus Uabimicrobiales</taxon>
        <taxon>Candidatus Uabimicrobiaceae</taxon>
        <taxon>Candidatus Uabimicrobium</taxon>
    </lineage>
</organism>
<feature type="domain" description="Peptidase M14" evidence="9">
    <location>
        <begin position="96"/>
        <end position="364"/>
    </location>
</feature>
<evidence type="ECO:0000256" key="2">
    <source>
        <dbReference type="ARBA" id="ARBA00005988"/>
    </source>
</evidence>
<dbReference type="GO" id="GO:0005615">
    <property type="term" value="C:extracellular space"/>
    <property type="evidence" value="ECO:0007669"/>
    <property type="project" value="TreeGrafter"/>
</dbReference>
<dbReference type="InterPro" id="IPR057247">
    <property type="entry name" value="CARBOXYPEPT_ZN_2"/>
</dbReference>
<evidence type="ECO:0000256" key="8">
    <source>
        <dbReference type="SAM" id="SignalP"/>
    </source>
</evidence>
<dbReference type="Proteomes" id="UP000326354">
    <property type="component" value="Chromosome"/>
</dbReference>
<dbReference type="InterPro" id="IPR050753">
    <property type="entry name" value="Peptidase_M14_domain"/>
</dbReference>
<dbReference type="KEGG" id="uam:UABAM_06171"/>
<feature type="signal peptide" evidence="8">
    <location>
        <begin position="1"/>
        <end position="17"/>
    </location>
</feature>
<dbReference type="PROSITE" id="PS00132">
    <property type="entry name" value="CARBOXYPEPT_ZN_1"/>
    <property type="match status" value="1"/>
</dbReference>
<dbReference type="AlphaFoldDB" id="A0A5S9F6C8"/>
<keyword evidence="11" id="KW-1185">Reference proteome</keyword>
<protein>
    <submittedName>
        <fullName evidence="10">Carboxypeptidase T</fullName>
    </submittedName>
</protein>
<keyword evidence="5" id="KW-0862">Zinc</keyword>
<dbReference type="PANTHER" id="PTHR11532:SF57">
    <property type="entry name" value="CARBOXYPEPTIDASE D, B"/>
    <property type="match status" value="1"/>
</dbReference>
<evidence type="ECO:0000259" key="9">
    <source>
        <dbReference type="PROSITE" id="PS52035"/>
    </source>
</evidence>
<dbReference type="SMART" id="SM00631">
    <property type="entry name" value="Zn_pept"/>
    <property type="match status" value="1"/>
</dbReference>
<name>A0A5S9F6C8_UABAM</name>
<dbReference type="GO" id="GO:0016485">
    <property type="term" value="P:protein processing"/>
    <property type="evidence" value="ECO:0007669"/>
    <property type="project" value="TreeGrafter"/>
</dbReference>
<keyword evidence="8" id="KW-0732">Signal</keyword>
<dbReference type="InterPro" id="IPR008969">
    <property type="entry name" value="CarboxyPept-like_regulatory"/>
</dbReference>
<reference evidence="10 11" key="1">
    <citation type="submission" date="2019-08" db="EMBL/GenBank/DDBJ databases">
        <title>Complete genome sequence of Candidatus Uab amorphum.</title>
        <authorList>
            <person name="Shiratori T."/>
            <person name="Suzuki S."/>
            <person name="Kakizawa Y."/>
            <person name="Ishida K."/>
        </authorList>
    </citation>
    <scope>NUCLEOTIDE SEQUENCE [LARGE SCALE GENOMIC DNA]</scope>
    <source>
        <strain evidence="10 11">SRT547</strain>
    </source>
</reference>
<dbReference type="SUPFAM" id="SSF53187">
    <property type="entry name" value="Zn-dependent exopeptidases"/>
    <property type="match status" value="1"/>
</dbReference>
<feature type="active site" description="Proton donor/acceptor" evidence="7">
    <location>
        <position position="334"/>
    </location>
</feature>
<dbReference type="PANTHER" id="PTHR11532">
    <property type="entry name" value="PROTEASE M14 CARBOXYPEPTIDASE"/>
    <property type="match status" value="1"/>
</dbReference>
<dbReference type="PROSITE" id="PS52035">
    <property type="entry name" value="PEPTIDASE_M14"/>
    <property type="match status" value="1"/>
</dbReference>
<dbReference type="GO" id="GO:0008270">
    <property type="term" value="F:zinc ion binding"/>
    <property type="evidence" value="ECO:0007669"/>
    <property type="project" value="InterPro"/>
</dbReference>
<evidence type="ECO:0000256" key="6">
    <source>
        <dbReference type="ARBA" id="ARBA00023180"/>
    </source>
</evidence>
<dbReference type="InterPro" id="IPR000834">
    <property type="entry name" value="Peptidase_M14"/>
</dbReference>
<dbReference type="Gene3D" id="2.60.40.1120">
    <property type="entry name" value="Carboxypeptidase-like, regulatory domain"/>
    <property type="match status" value="1"/>
</dbReference>
<sequence>MYKGLILFFTVIAFVFADDNNNVHINSLKERYAVTIHNNKDIKKIVGEGIELDCATCRNNELQVYATPYQVNLLKNKGYKVVANPVIIGKNTRDASYHTYATLTAELQKLANDYSDIAQLHTIGKSVEGRELWIIKISDNVEQNEAEPEFKYISSMHGDEVVGKEMMMYLINELLTNYGKRDDITRLINETQIWIMPSMNPDGTEAQRRYNADWVDLNRNFPDLEDDKKNTPDGRATETQLMMRFNEEHNFVLSINFHGGALVVNYPWDTKSGDAPYIELVKYLSLGYSSRNKPMYENGSFPQGIVNGYNWYEINGGMQDWNYHWYGTLELTLEVSDVKWPNADKLAGYWADNKESLLWYMSQTHKGIKGTVRDAATGEKLRASVSVTGLNSTIKSGALHGDYYRVLLPGTYDLRFSAPGYQSKTVRGVKVQEGEFAATVLDIELTKE</sequence>
<keyword evidence="10" id="KW-0121">Carboxypeptidase</keyword>
<dbReference type="CDD" id="cd11308">
    <property type="entry name" value="Peptidase_M14NE-CP-C_like"/>
    <property type="match status" value="1"/>
</dbReference>
<evidence type="ECO:0000256" key="5">
    <source>
        <dbReference type="ARBA" id="ARBA00022833"/>
    </source>
</evidence>
<dbReference type="PROSITE" id="PS00133">
    <property type="entry name" value="CARBOXYPEPT_ZN_2"/>
    <property type="match status" value="1"/>
</dbReference>
<dbReference type="Gene3D" id="3.40.630.10">
    <property type="entry name" value="Zn peptidases"/>
    <property type="match status" value="1"/>
</dbReference>
<dbReference type="OrthoDB" id="289639at2"/>
<evidence type="ECO:0000256" key="3">
    <source>
        <dbReference type="ARBA" id="ARBA00022723"/>
    </source>
</evidence>